<dbReference type="AlphaFoldDB" id="A0A1H4BLV1"/>
<keyword evidence="1" id="KW-0732">Signal</keyword>
<dbReference type="InterPro" id="IPR050570">
    <property type="entry name" value="Cell_wall_metabolism_enzyme"/>
</dbReference>
<dbReference type="CDD" id="cd12797">
    <property type="entry name" value="M23_peptidase"/>
    <property type="match status" value="1"/>
</dbReference>
<dbReference type="Gene3D" id="2.70.70.10">
    <property type="entry name" value="Glucose Permease (Domain IIA)"/>
    <property type="match status" value="1"/>
</dbReference>
<keyword evidence="2" id="KW-1133">Transmembrane helix</keyword>
<dbReference type="Pfam" id="PF01551">
    <property type="entry name" value="Peptidase_M23"/>
    <property type="match status" value="1"/>
</dbReference>
<name>A0A1H4BLV1_9FLAO</name>
<organism evidence="4 5">
    <name type="scientific">Psychroflexus halocasei</name>
    <dbReference type="NCBI Taxonomy" id="908615"/>
    <lineage>
        <taxon>Bacteria</taxon>
        <taxon>Pseudomonadati</taxon>
        <taxon>Bacteroidota</taxon>
        <taxon>Flavobacteriia</taxon>
        <taxon>Flavobacteriales</taxon>
        <taxon>Flavobacteriaceae</taxon>
        <taxon>Psychroflexus</taxon>
    </lineage>
</organism>
<evidence type="ECO:0000256" key="2">
    <source>
        <dbReference type="SAM" id="Phobius"/>
    </source>
</evidence>
<evidence type="ECO:0000313" key="4">
    <source>
        <dbReference type="EMBL" id="SEA49120.1"/>
    </source>
</evidence>
<feature type="domain" description="M23ase beta-sheet core" evidence="3">
    <location>
        <begin position="187"/>
        <end position="282"/>
    </location>
</feature>
<dbReference type="InterPro" id="IPR016047">
    <property type="entry name" value="M23ase_b-sheet_dom"/>
</dbReference>
<dbReference type="PANTHER" id="PTHR21666:SF289">
    <property type="entry name" value="L-ALA--D-GLU ENDOPEPTIDASE"/>
    <property type="match status" value="1"/>
</dbReference>
<evidence type="ECO:0000259" key="3">
    <source>
        <dbReference type="Pfam" id="PF01551"/>
    </source>
</evidence>
<dbReference type="RefSeq" id="WP_093244287.1">
    <property type="nucleotide sequence ID" value="NZ_FNQF01000006.1"/>
</dbReference>
<evidence type="ECO:0000313" key="5">
    <source>
        <dbReference type="Proteomes" id="UP000198820"/>
    </source>
</evidence>
<dbReference type="EMBL" id="FNQF01000006">
    <property type="protein sequence ID" value="SEA49120.1"/>
    <property type="molecule type" value="Genomic_DNA"/>
</dbReference>
<feature type="transmembrane region" description="Helical" evidence="2">
    <location>
        <begin position="42"/>
        <end position="63"/>
    </location>
</feature>
<protein>
    <submittedName>
        <fullName evidence="4">Peptidase family M23</fullName>
    </submittedName>
</protein>
<dbReference type="STRING" id="908615.SAMN05421540_10692"/>
<reference evidence="4 5" key="1">
    <citation type="submission" date="2016-10" db="EMBL/GenBank/DDBJ databases">
        <authorList>
            <person name="de Groot N.N."/>
        </authorList>
    </citation>
    <scope>NUCLEOTIDE SEQUENCE [LARGE SCALE GENOMIC DNA]</scope>
    <source>
        <strain evidence="4 5">DSM 23581</strain>
    </source>
</reference>
<evidence type="ECO:0000256" key="1">
    <source>
        <dbReference type="ARBA" id="ARBA00022729"/>
    </source>
</evidence>
<gene>
    <name evidence="4" type="ORF">SAMN05421540_10692</name>
</gene>
<dbReference type="GO" id="GO:0004222">
    <property type="term" value="F:metalloendopeptidase activity"/>
    <property type="evidence" value="ECO:0007669"/>
    <property type="project" value="TreeGrafter"/>
</dbReference>
<keyword evidence="2" id="KW-0812">Transmembrane</keyword>
<keyword evidence="5" id="KW-1185">Reference proteome</keyword>
<proteinExistence type="predicted"/>
<sequence>MAKKKKTERKLSQKLIHKYRLVILNENTFEEKISFKLTRLNVISLTALSTFLLITLTILLIAFTPLREYIPGYSSSALKEKATRLTMQVDSLESVVDRNNAYYKSIRKVLTGEVSDIDQQSDTILNTNNISPDNVDFSASQEEKELRDEVEKKDKFNLLESAVRQTQMNLFPPVNGRISAEYDVDIKHYAVDIVTEKDTPIKATADGTVIFSDWTPNTGYVLIIEHSFGLISAYKHNAELLKSQGDLVKTGEVIAIAGNTGELTTGTHLHFELWVDGYPVNPRDYITFED</sequence>
<dbReference type="Proteomes" id="UP000198820">
    <property type="component" value="Unassembled WGS sequence"/>
</dbReference>
<dbReference type="PANTHER" id="PTHR21666">
    <property type="entry name" value="PEPTIDASE-RELATED"/>
    <property type="match status" value="1"/>
</dbReference>
<dbReference type="SUPFAM" id="SSF51261">
    <property type="entry name" value="Duplicated hybrid motif"/>
    <property type="match status" value="1"/>
</dbReference>
<keyword evidence="2" id="KW-0472">Membrane</keyword>
<accession>A0A1H4BLV1</accession>
<dbReference type="InterPro" id="IPR011055">
    <property type="entry name" value="Dup_hybrid_motif"/>
</dbReference>